<dbReference type="Gene3D" id="3.40.50.1820">
    <property type="entry name" value="alpha/beta hydrolase"/>
    <property type="match status" value="2"/>
</dbReference>
<dbReference type="RefSeq" id="WP_244021355.1">
    <property type="nucleotide sequence ID" value="NZ_JALHLF010000048.1"/>
</dbReference>
<protein>
    <submittedName>
        <fullName evidence="2">Lipase family protein</fullName>
    </submittedName>
</protein>
<keyword evidence="1" id="KW-0732">Signal</keyword>
<evidence type="ECO:0000256" key="1">
    <source>
        <dbReference type="SAM" id="SignalP"/>
    </source>
</evidence>
<sequence length="428" mass="45205">MHPLVKSLGLLLTAPSLAVFANPTLAQTSVSTDAQADRWSGDGGVDAFYTWDQAIPARAGVMLRTQDAPQPVSLPSAARSVRILYSSTEWNDPQRTRTVSGIVFFPKGPVPKGGFPVIAWAHGTTGIADPCAPSAQPRSARDTQYLDYWLEHGYAIVASDYAGLGTPGVHPYLNYRSEGYSVLDAIRAALARFPELDAKKVVSVGQSQGSEAAIAAAYLAPRYAPDVTIRATVATGIVAHTANVGKAPQAPLGDTYVDAADYGNSAFEILWFLGTARPLGPAESAPLDYLSSGGWAMLADAQKECLTGLRVFARQQKLPFSQFYKREIAELDRRTQAGTDFPDVHITTPVFTGTGLVDTEAAPAKQYNFVSAMCAAGTTVEAHYYPGQSHNSTVPASLADAPAFVAAVLAGKTITGNCASLKPPVKAG</sequence>
<accession>A0ABT0BF65</accession>
<feature type="signal peptide" evidence="1">
    <location>
        <begin position="1"/>
        <end position="21"/>
    </location>
</feature>
<dbReference type="Proteomes" id="UP001162881">
    <property type="component" value="Unassembled WGS sequence"/>
</dbReference>
<evidence type="ECO:0000313" key="2">
    <source>
        <dbReference type="EMBL" id="MCJ2183498.1"/>
    </source>
</evidence>
<reference evidence="2" key="1">
    <citation type="submission" date="2022-03" db="EMBL/GenBank/DDBJ databases">
        <title>Identification of a novel bacterium isolated from mangrove sediments.</title>
        <authorList>
            <person name="Pan X."/>
        </authorList>
    </citation>
    <scope>NUCLEOTIDE SEQUENCE</scope>
    <source>
        <strain evidence="2">B1949</strain>
    </source>
</reference>
<keyword evidence="3" id="KW-1185">Reference proteome</keyword>
<organism evidence="2 3">
    <name type="scientific">Novosphingobium organovorum</name>
    <dbReference type="NCBI Taxonomy" id="2930092"/>
    <lineage>
        <taxon>Bacteria</taxon>
        <taxon>Pseudomonadati</taxon>
        <taxon>Pseudomonadota</taxon>
        <taxon>Alphaproteobacteria</taxon>
        <taxon>Sphingomonadales</taxon>
        <taxon>Sphingomonadaceae</taxon>
        <taxon>Novosphingobium</taxon>
    </lineage>
</organism>
<dbReference type="Pfam" id="PF03583">
    <property type="entry name" value="LIP"/>
    <property type="match status" value="1"/>
</dbReference>
<name>A0ABT0BF65_9SPHN</name>
<feature type="chain" id="PRO_5046427588" evidence="1">
    <location>
        <begin position="22"/>
        <end position="428"/>
    </location>
</feature>
<dbReference type="SUPFAM" id="SSF53474">
    <property type="entry name" value="alpha/beta-Hydrolases"/>
    <property type="match status" value="1"/>
</dbReference>
<dbReference type="EMBL" id="JALHLF010000048">
    <property type="protein sequence ID" value="MCJ2183498.1"/>
    <property type="molecule type" value="Genomic_DNA"/>
</dbReference>
<dbReference type="InterPro" id="IPR029058">
    <property type="entry name" value="AB_hydrolase_fold"/>
</dbReference>
<dbReference type="PANTHER" id="PTHR34853">
    <property type="match status" value="1"/>
</dbReference>
<proteinExistence type="predicted"/>
<comment type="caution">
    <text evidence="2">The sequence shown here is derived from an EMBL/GenBank/DDBJ whole genome shotgun (WGS) entry which is preliminary data.</text>
</comment>
<dbReference type="PANTHER" id="PTHR34853:SF1">
    <property type="entry name" value="LIPASE 5"/>
    <property type="match status" value="1"/>
</dbReference>
<dbReference type="PIRSF" id="PIRSF029171">
    <property type="entry name" value="Esterase_LipA"/>
    <property type="match status" value="1"/>
</dbReference>
<evidence type="ECO:0000313" key="3">
    <source>
        <dbReference type="Proteomes" id="UP001162881"/>
    </source>
</evidence>
<dbReference type="InterPro" id="IPR005152">
    <property type="entry name" value="Lipase_secreted"/>
</dbReference>
<gene>
    <name evidence="2" type="ORF">MTR62_12470</name>
</gene>